<accession>A0A2S8GH90</accession>
<dbReference type="EMBL" id="PUHZ01000022">
    <property type="protein sequence ID" value="PQO43835.1"/>
    <property type="molecule type" value="Genomic_DNA"/>
</dbReference>
<evidence type="ECO:0000313" key="1">
    <source>
        <dbReference type="EMBL" id="PQO43835.1"/>
    </source>
</evidence>
<sequence length="122" mass="13912">MSHIVTIQTELRDVEAIRLAARRLLLPEPTFGAVRLFSTCATGWQIQLPQWRYPVVADINSGKLEFDNYDGRWGERRHLDRFLQGYAVEKAKLEARRRGHVVVEQPLNDGSIKLTIQLGATA</sequence>
<dbReference type="RefSeq" id="WP_105337591.1">
    <property type="nucleotide sequence ID" value="NZ_PUHZ01000022.1"/>
</dbReference>
<evidence type="ECO:0000313" key="2">
    <source>
        <dbReference type="Proteomes" id="UP000237819"/>
    </source>
</evidence>
<dbReference type="AlphaFoldDB" id="A0A2S8GH90"/>
<comment type="caution">
    <text evidence="1">The sequence shown here is derived from an EMBL/GenBank/DDBJ whole genome shotgun (WGS) entry which is preliminary data.</text>
</comment>
<dbReference type="Proteomes" id="UP000237819">
    <property type="component" value="Unassembled WGS sequence"/>
</dbReference>
<protein>
    <submittedName>
        <fullName evidence="1">DUF1257 domain-containing protein</fullName>
    </submittedName>
</protein>
<organism evidence="1 2">
    <name type="scientific">Blastopirellula marina</name>
    <dbReference type="NCBI Taxonomy" id="124"/>
    <lineage>
        <taxon>Bacteria</taxon>
        <taxon>Pseudomonadati</taxon>
        <taxon>Planctomycetota</taxon>
        <taxon>Planctomycetia</taxon>
        <taxon>Pirellulales</taxon>
        <taxon>Pirellulaceae</taxon>
        <taxon>Blastopirellula</taxon>
    </lineage>
</organism>
<name>A0A2S8GH90_9BACT</name>
<dbReference type="OrthoDB" id="274993at2"/>
<gene>
    <name evidence="1" type="ORF">C5Y93_21860</name>
</gene>
<reference evidence="1 2" key="1">
    <citation type="submission" date="2018-02" db="EMBL/GenBank/DDBJ databases">
        <title>Comparative genomes isolates from brazilian mangrove.</title>
        <authorList>
            <person name="Araujo J.E."/>
            <person name="Taketani R.G."/>
            <person name="Silva M.C.P."/>
            <person name="Loureco M.V."/>
            <person name="Andreote F.D."/>
        </authorList>
    </citation>
    <scope>NUCLEOTIDE SEQUENCE [LARGE SCALE GENOMIC DNA]</scope>
    <source>
        <strain evidence="1 2">Nap-Phe MGV</strain>
    </source>
</reference>
<proteinExistence type="predicted"/>